<sequence length="371" mass="42763">MKTDDVKPGYTQLEVEYNRDQYFSKCCEELNGKHYISSTLFKQQFLLGKNVTIHGPCISDNEGLLDYAVCVHCKTWVSQATHWITRSNNSWPSNDVKHNILKHGVLFAAIGVKGSPKEDLEWRISFSVGEKLLINTFTHTQLICYALLKIILKDVIATDPECEDLLSSYFLKTIIFWISEEIPQCNINHDAVSGWLMLASFFYKTKQYTKALRILENLYPFMVMLETHQQLFKYESLQQKSIVHLWKLLLVDFTCFEQHSVLIPDELQIEVAGRPFFSSSSVYVYFLSFLCHYHLNNIRQCHDSLSNLRTVISENHLIADPEMIASAYDLLGVAFQVLGYTESARQAFSQSIDLYQDPFDNSAEKILLSMS</sequence>
<reference evidence="2" key="1">
    <citation type="submission" date="2018-11" db="EMBL/GenBank/DDBJ databases">
        <authorList>
            <person name="Alioto T."/>
            <person name="Alioto T."/>
        </authorList>
    </citation>
    <scope>NUCLEOTIDE SEQUENCE</scope>
</reference>
<accession>A0A8B6E7R7</accession>
<protein>
    <recommendedName>
        <fullName evidence="1">Mab-21-like nucleotidyltransferase domain-containing protein</fullName>
    </recommendedName>
</protein>
<dbReference type="SUPFAM" id="SSF48452">
    <property type="entry name" value="TPR-like"/>
    <property type="match status" value="1"/>
</dbReference>
<dbReference type="Proteomes" id="UP000596742">
    <property type="component" value="Unassembled WGS sequence"/>
</dbReference>
<dbReference type="PANTHER" id="PTHR10656:SF69">
    <property type="entry name" value="MAB-21-LIKE HHH_H2TH-LIKE DOMAIN-CONTAINING PROTEIN"/>
    <property type="match status" value="1"/>
</dbReference>
<name>A0A8B6E7R7_MYTGA</name>
<dbReference type="AlphaFoldDB" id="A0A8B6E7R7"/>
<proteinExistence type="predicted"/>
<dbReference type="InterPro" id="IPR011990">
    <property type="entry name" value="TPR-like_helical_dom_sf"/>
</dbReference>
<dbReference type="Pfam" id="PF03281">
    <property type="entry name" value="Mab-21"/>
    <property type="match status" value="1"/>
</dbReference>
<dbReference type="InterPro" id="IPR046903">
    <property type="entry name" value="Mab-21-like_nuc_Trfase"/>
</dbReference>
<feature type="domain" description="Mab-21-like nucleotidyltransferase" evidence="1">
    <location>
        <begin position="65"/>
        <end position="135"/>
    </location>
</feature>
<evidence type="ECO:0000313" key="3">
    <source>
        <dbReference type="Proteomes" id="UP000596742"/>
    </source>
</evidence>
<keyword evidence="3" id="KW-1185">Reference proteome</keyword>
<comment type="caution">
    <text evidence="2">The sequence shown here is derived from an EMBL/GenBank/DDBJ whole genome shotgun (WGS) entry which is preliminary data.</text>
</comment>
<evidence type="ECO:0000313" key="2">
    <source>
        <dbReference type="EMBL" id="VDI30046.1"/>
    </source>
</evidence>
<evidence type="ECO:0000259" key="1">
    <source>
        <dbReference type="Pfam" id="PF03281"/>
    </source>
</evidence>
<dbReference type="Gene3D" id="1.10.1410.40">
    <property type="match status" value="1"/>
</dbReference>
<organism evidence="2 3">
    <name type="scientific">Mytilus galloprovincialis</name>
    <name type="common">Mediterranean mussel</name>
    <dbReference type="NCBI Taxonomy" id="29158"/>
    <lineage>
        <taxon>Eukaryota</taxon>
        <taxon>Metazoa</taxon>
        <taxon>Spiralia</taxon>
        <taxon>Lophotrochozoa</taxon>
        <taxon>Mollusca</taxon>
        <taxon>Bivalvia</taxon>
        <taxon>Autobranchia</taxon>
        <taxon>Pteriomorphia</taxon>
        <taxon>Mytilida</taxon>
        <taxon>Mytiloidea</taxon>
        <taxon>Mytilidae</taxon>
        <taxon>Mytilinae</taxon>
        <taxon>Mytilus</taxon>
    </lineage>
</organism>
<dbReference type="PANTHER" id="PTHR10656">
    <property type="entry name" value="CELL FATE DETERMINING PROTEIN MAB21-RELATED"/>
    <property type="match status" value="1"/>
</dbReference>
<dbReference type="EMBL" id="UYJE01004646">
    <property type="protein sequence ID" value="VDI30046.1"/>
    <property type="molecule type" value="Genomic_DNA"/>
</dbReference>
<dbReference type="OrthoDB" id="5951376at2759"/>
<gene>
    <name evidence="2" type="ORF">MGAL_10B005117</name>
</gene>